<dbReference type="Pfam" id="PF00565">
    <property type="entry name" value="SNase"/>
    <property type="match status" value="1"/>
</dbReference>
<organism evidence="4 5">
    <name type="scientific">Peptostreptococcus equinus</name>
    <dbReference type="NCBI Taxonomy" id="3003601"/>
    <lineage>
        <taxon>Bacteria</taxon>
        <taxon>Bacillati</taxon>
        <taxon>Bacillota</taxon>
        <taxon>Clostridia</taxon>
        <taxon>Peptostreptococcales</taxon>
        <taxon>Peptostreptococcaceae</taxon>
        <taxon>Peptostreptococcus</taxon>
    </lineage>
</organism>
<feature type="compositionally biased region" description="Polar residues" evidence="1">
    <location>
        <begin position="251"/>
        <end position="265"/>
    </location>
</feature>
<feature type="transmembrane region" description="Helical" evidence="2">
    <location>
        <begin position="6"/>
        <end position="24"/>
    </location>
</feature>
<feature type="region of interest" description="Disordered" evidence="1">
    <location>
        <begin position="251"/>
        <end position="298"/>
    </location>
</feature>
<keyword evidence="2" id="KW-0472">Membrane</keyword>
<gene>
    <name evidence="4" type="ORF">O0R46_08200</name>
</gene>
<dbReference type="PROSITE" id="PS01123">
    <property type="entry name" value="TNASE_1"/>
    <property type="match status" value="1"/>
</dbReference>
<dbReference type="InterPro" id="IPR002071">
    <property type="entry name" value="Thermonucl_AS"/>
</dbReference>
<dbReference type="SUPFAM" id="SSF50199">
    <property type="entry name" value="Staphylococcal nuclease"/>
    <property type="match status" value="1"/>
</dbReference>
<dbReference type="Gene3D" id="2.40.50.90">
    <property type="match status" value="1"/>
</dbReference>
<reference evidence="4" key="1">
    <citation type="submission" date="2022-12" db="EMBL/GenBank/DDBJ databases">
        <title>Peptostreptococcus.</title>
        <authorList>
            <person name="Lee S.H."/>
        </authorList>
    </citation>
    <scope>NUCLEOTIDE SEQUENCE</scope>
    <source>
        <strain evidence="4">CBA3647</strain>
    </source>
</reference>
<dbReference type="SMART" id="SM00318">
    <property type="entry name" value="SNc"/>
    <property type="match status" value="1"/>
</dbReference>
<protein>
    <submittedName>
        <fullName evidence="4">Thermonuclease family protein</fullName>
    </submittedName>
</protein>
<evidence type="ECO:0000313" key="5">
    <source>
        <dbReference type="Proteomes" id="UP001164187"/>
    </source>
</evidence>
<keyword evidence="5" id="KW-1185">Reference proteome</keyword>
<accession>A0ABY7JNX0</accession>
<dbReference type="InterPro" id="IPR016071">
    <property type="entry name" value="Staphylococal_nuclease_OB-fold"/>
</dbReference>
<evidence type="ECO:0000256" key="2">
    <source>
        <dbReference type="SAM" id="Phobius"/>
    </source>
</evidence>
<evidence type="ECO:0000256" key="1">
    <source>
        <dbReference type="SAM" id="MobiDB-lite"/>
    </source>
</evidence>
<proteinExistence type="predicted"/>
<dbReference type="RefSeq" id="WP_269311268.1">
    <property type="nucleotide sequence ID" value="NZ_CP114052.1"/>
</dbReference>
<feature type="domain" description="TNase-like" evidence="3">
    <location>
        <begin position="89"/>
        <end position="233"/>
    </location>
</feature>
<dbReference type="PROSITE" id="PS50830">
    <property type="entry name" value="TNASE_3"/>
    <property type="match status" value="1"/>
</dbReference>
<dbReference type="Proteomes" id="UP001164187">
    <property type="component" value="Chromosome"/>
</dbReference>
<name>A0ABY7JNX0_9FIRM</name>
<evidence type="ECO:0000313" key="4">
    <source>
        <dbReference type="EMBL" id="WAW14571.1"/>
    </source>
</evidence>
<keyword evidence="2" id="KW-1133">Transmembrane helix</keyword>
<evidence type="ECO:0000259" key="3">
    <source>
        <dbReference type="PROSITE" id="PS50830"/>
    </source>
</evidence>
<dbReference type="EMBL" id="CP114052">
    <property type="protein sequence ID" value="WAW14571.1"/>
    <property type="molecule type" value="Genomic_DNA"/>
</dbReference>
<sequence length="298" mass="33360">MSVIFNLIMFLSLLYFFVSGFKLIKSRKNPLQEGKAKKVFITTTVVFLVSFIGAGATAKPVTSQKEISKVENQTTKVEEKKVEKKENNTFVEAKVSKVVDGDTIEVLVNNQTYKLRMIGIDTPETFHPSKSVQFYGKEASDFTKNNLSDKTVYLQKDVSDTDKYGRLLRYVWIARPSSNEPSQEEIITSMYNAKLVKEGYAHASTYQPDSKYSSIFASLQNEAQSKSLGLWNQTAETEFNSKTTYQEINNVDSSNQNATSQSTATEEAFGHQYTADTTQGKIKGNSSSMIYHVPGGRS</sequence>
<feature type="transmembrane region" description="Helical" evidence="2">
    <location>
        <begin position="36"/>
        <end position="56"/>
    </location>
</feature>
<keyword evidence="2" id="KW-0812">Transmembrane</keyword>
<feature type="compositionally biased region" description="Polar residues" evidence="1">
    <location>
        <begin position="274"/>
        <end position="289"/>
    </location>
</feature>
<dbReference type="InterPro" id="IPR035437">
    <property type="entry name" value="SNase_OB-fold_sf"/>
</dbReference>